<protein>
    <submittedName>
        <fullName evidence="2">Uncharacterized protein</fullName>
    </submittedName>
</protein>
<feature type="compositionally biased region" description="Basic residues" evidence="1">
    <location>
        <begin position="178"/>
        <end position="188"/>
    </location>
</feature>
<dbReference type="EMBL" id="NAJO01000029">
    <property type="protein sequence ID" value="OQO01972.1"/>
    <property type="molecule type" value="Genomic_DNA"/>
</dbReference>
<proteinExistence type="predicted"/>
<evidence type="ECO:0000313" key="3">
    <source>
        <dbReference type="Proteomes" id="UP000192596"/>
    </source>
</evidence>
<comment type="caution">
    <text evidence="2">The sequence shown here is derived from an EMBL/GenBank/DDBJ whole genome shotgun (WGS) entry which is preliminary data.</text>
</comment>
<evidence type="ECO:0000313" key="2">
    <source>
        <dbReference type="EMBL" id="OQO01972.1"/>
    </source>
</evidence>
<keyword evidence="3" id="KW-1185">Reference proteome</keyword>
<feature type="region of interest" description="Disordered" evidence="1">
    <location>
        <begin position="153"/>
        <end position="188"/>
    </location>
</feature>
<reference evidence="3" key="1">
    <citation type="submission" date="2017-03" db="EMBL/GenBank/DDBJ databases">
        <title>Genomes of endolithic fungi from Antarctica.</title>
        <authorList>
            <person name="Coleine C."/>
            <person name="Masonjones S."/>
            <person name="Stajich J.E."/>
        </authorList>
    </citation>
    <scope>NUCLEOTIDE SEQUENCE [LARGE SCALE GENOMIC DNA]</scope>
    <source>
        <strain evidence="3">CCFEE 5527</strain>
    </source>
</reference>
<gene>
    <name evidence="2" type="ORF">B0A48_12445</name>
</gene>
<sequence length="188" mass="20529">MAVITDQLDWGGTSMITYNSAGTDLDGFHTTQPGTTDIASWTTAESSDYSSAFAQLVLNQLELTSNSAPGWFTTLEPEIKSFALQAFMPEYLKPSMPLDLTVPEMPPTLPEIPRSLTPGVAVAEMKPKIDHDAKPATYGAESSEHTEKVAAELAEEPRPASAMSIRQVQQEDVETPKKSRKSWRLSRG</sequence>
<dbReference type="Proteomes" id="UP000192596">
    <property type="component" value="Unassembled WGS sequence"/>
</dbReference>
<dbReference type="InParanoid" id="A0A1V8SSU5"/>
<accession>A0A1V8SSU5</accession>
<name>A0A1V8SSU5_9PEZI</name>
<evidence type="ECO:0000256" key="1">
    <source>
        <dbReference type="SAM" id="MobiDB-lite"/>
    </source>
</evidence>
<organism evidence="2 3">
    <name type="scientific">Cryoendolithus antarcticus</name>
    <dbReference type="NCBI Taxonomy" id="1507870"/>
    <lineage>
        <taxon>Eukaryota</taxon>
        <taxon>Fungi</taxon>
        <taxon>Dikarya</taxon>
        <taxon>Ascomycota</taxon>
        <taxon>Pezizomycotina</taxon>
        <taxon>Dothideomycetes</taxon>
        <taxon>Dothideomycetidae</taxon>
        <taxon>Cladosporiales</taxon>
        <taxon>Cladosporiaceae</taxon>
        <taxon>Cryoendolithus</taxon>
    </lineage>
</organism>
<dbReference type="AlphaFoldDB" id="A0A1V8SSU5"/>